<dbReference type="KEGG" id="cmos:111457324"/>
<protein>
    <submittedName>
        <fullName evidence="2">Uncharacterized protein LOC111457324</fullName>
    </submittedName>
</protein>
<sequence length="213" mass="23614">MNSTALLHRGIAPTPPLPLSFRRNVSSSVHLVPNEAVNKHDARRCTNNGIKIVCHVFNPKEPSSSHNDGFPLLNTKEAMQSLLCLPLDAAAEGETKDISANKRKALQALLANNPSGAEKIMKNVLQTYEKDNMQTKYEAILATVVILIHTGGRESLGDAIHHLNKIEEWDNKPSDVKRILYRAVIYTLLDCDSEAKTNWKTFSDQIGKGPKPR</sequence>
<proteinExistence type="predicted"/>
<dbReference type="AlphaFoldDB" id="A0A6J1GTH1"/>
<evidence type="ECO:0000313" key="2">
    <source>
        <dbReference type="RefSeq" id="XP_022955331.1"/>
    </source>
</evidence>
<evidence type="ECO:0000313" key="1">
    <source>
        <dbReference type="Proteomes" id="UP000504609"/>
    </source>
</evidence>
<dbReference type="RefSeq" id="XP_022955331.1">
    <property type="nucleotide sequence ID" value="XM_023099563.1"/>
</dbReference>
<name>A0A6J1GTH1_CUCMO</name>
<gene>
    <name evidence="2" type="primary">LOC111457324</name>
</gene>
<reference evidence="2" key="1">
    <citation type="submission" date="2025-08" db="UniProtKB">
        <authorList>
            <consortium name="RefSeq"/>
        </authorList>
    </citation>
    <scope>IDENTIFICATION</scope>
    <source>
        <tissue evidence="2">Young leaves</tissue>
    </source>
</reference>
<organism evidence="1 2">
    <name type="scientific">Cucurbita moschata</name>
    <name type="common">Winter crookneck squash</name>
    <name type="synonym">Cucurbita pepo var. moschata</name>
    <dbReference type="NCBI Taxonomy" id="3662"/>
    <lineage>
        <taxon>Eukaryota</taxon>
        <taxon>Viridiplantae</taxon>
        <taxon>Streptophyta</taxon>
        <taxon>Embryophyta</taxon>
        <taxon>Tracheophyta</taxon>
        <taxon>Spermatophyta</taxon>
        <taxon>Magnoliopsida</taxon>
        <taxon>eudicotyledons</taxon>
        <taxon>Gunneridae</taxon>
        <taxon>Pentapetalae</taxon>
        <taxon>rosids</taxon>
        <taxon>fabids</taxon>
        <taxon>Cucurbitales</taxon>
        <taxon>Cucurbitaceae</taxon>
        <taxon>Cucurbiteae</taxon>
        <taxon>Cucurbita</taxon>
    </lineage>
</organism>
<dbReference type="PANTHER" id="PTHR36350:SF2">
    <property type="entry name" value="PROTEIN, PUTATIVE-RELATED"/>
    <property type="match status" value="1"/>
</dbReference>
<dbReference type="GeneID" id="111457324"/>
<dbReference type="PANTHER" id="PTHR36350">
    <property type="entry name" value="TRANSMEMBRANE PROTEIN"/>
    <property type="match status" value="1"/>
</dbReference>
<dbReference type="Proteomes" id="UP000504609">
    <property type="component" value="Unplaced"/>
</dbReference>
<keyword evidence="1" id="KW-1185">Reference proteome</keyword>
<accession>A0A6J1GTH1</accession>